<dbReference type="PATRIC" id="fig|1122152.4.peg.529"/>
<evidence type="ECO:0000259" key="2">
    <source>
        <dbReference type="PROSITE" id="PS50943"/>
    </source>
</evidence>
<keyword evidence="1" id="KW-0238">DNA-binding</keyword>
<dbReference type="Pfam" id="PF01381">
    <property type="entry name" value="HTH_3"/>
    <property type="match status" value="1"/>
</dbReference>
<organism evidence="3 4">
    <name type="scientific">Lactobacillus psittaci DSM 15354</name>
    <dbReference type="NCBI Taxonomy" id="1122152"/>
    <lineage>
        <taxon>Bacteria</taxon>
        <taxon>Bacillati</taxon>
        <taxon>Bacillota</taxon>
        <taxon>Bacilli</taxon>
        <taxon>Lactobacillales</taxon>
        <taxon>Lactobacillaceae</taxon>
        <taxon>Lactobacillus</taxon>
    </lineage>
</organism>
<evidence type="ECO:0000313" key="4">
    <source>
        <dbReference type="Proteomes" id="UP000051931"/>
    </source>
</evidence>
<reference evidence="3 4" key="1">
    <citation type="journal article" date="2015" name="Genome Announc.">
        <title>Expanding the biotechnology potential of lactobacilli through comparative genomics of 213 strains and associated genera.</title>
        <authorList>
            <person name="Sun Z."/>
            <person name="Harris H.M."/>
            <person name="McCann A."/>
            <person name="Guo C."/>
            <person name="Argimon S."/>
            <person name="Zhang W."/>
            <person name="Yang X."/>
            <person name="Jeffery I.B."/>
            <person name="Cooney J.C."/>
            <person name="Kagawa T.F."/>
            <person name="Liu W."/>
            <person name="Song Y."/>
            <person name="Salvetti E."/>
            <person name="Wrobel A."/>
            <person name="Rasinkangas P."/>
            <person name="Parkhill J."/>
            <person name="Rea M.C."/>
            <person name="O'Sullivan O."/>
            <person name="Ritari J."/>
            <person name="Douillard F.P."/>
            <person name="Paul Ross R."/>
            <person name="Yang R."/>
            <person name="Briner A.E."/>
            <person name="Felis G.E."/>
            <person name="de Vos W.M."/>
            <person name="Barrangou R."/>
            <person name="Klaenhammer T.R."/>
            <person name="Caufield P.W."/>
            <person name="Cui Y."/>
            <person name="Zhang H."/>
            <person name="O'Toole P.W."/>
        </authorList>
    </citation>
    <scope>NUCLEOTIDE SEQUENCE [LARGE SCALE GENOMIC DNA]</scope>
    <source>
        <strain evidence="3 4">DSM 15354</strain>
    </source>
</reference>
<dbReference type="AlphaFoldDB" id="A0A0R1S3S4"/>
<gene>
    <name evidence="3" type="ORF">FC23_GL000521</name>
</gene>
<dbReference type="OrthoDB" id="2298288at2"/>
<comment type="caution">
    <text evidence="3">The sequence shown here is derived from an EMBL/GenBank/DDBJ whole genome shotgun (WGS) entry which is preliminary data.</text>
</comment>
<dbReference type="SUPFAM" id="SSF47413">
    <property type="entry name" value="lambda repressor-like DNA-binding domains"/>
    <property type="match status" value="1"/>
</dbReference>
<dbReference type="RefSeq" id="WP_051237974.1">
    <property type="nucleotide sequence ID" value="NZ_AZFB01000002.1"/>
</dbReference>
<accession>A0A0R1S3S4</accession>
<keyword evidence="4" id="KW-1185">Reference proteome</keyword>
<dbReference type="SMART" id="SM00530">
    <property type="entry name" value="HTH_XRE"/>
    <property type="match status" value="1"/>
</dbReference>
<dbReference type="Gene3D" id="1.10.260.40">
    <property type="entry name" value="lambda repressor-like DNA-binding domains"/>
    <property type="match status" value="1"/>
</dbReference>
<evidence type="ECO:0000256" key="1">
    <source>
        <dbReference type="ARBA" id="ARBA00023125"/>
    </source>
</evidence>
<feature type="domain" description="HTH cro/C1-type" evidence="2">
    <location>
        <begin position="10"/>
        <end position="65"/>
    </location>
</feature>
<protein>
    <recommendedName>
        <fullName evidence="2">HTH cro/C1-type domain-containing protein</fullName>
    </recommendedName>
</protein>
<dbReference type="InterPro" id="IPR001387">
    <property type="entry name" value="Cro/C1-type_HTH"/>
</dbReference>
<dbReference type="PANTHER" id="PTHR46797">
    <property type="entry name" value="HTH-TYPE TRANSCRIPTIONAL REGULATOR"/>
    <property type="match status" value="1"/>
</dbReference>
<dbReference type="CDD" id="cd00093">
    <property type="entry name" value="HTH_XRE"/>
    <property type="match status" value="1"/>
</dbReference>
<dbReference type="GO" id="GO:0003677">
    <property type="term" value="F:DNA binding"/>
    <property type="evidence" value="ECO:0007669"/>
    <property type="project" value="UniProtKB-KW"/>
</dbReference>
<dbReference type="PANTHER" id="PTHR46797:SF1">
    <property type="entry name" value="METHYLPHOSPHONATE SYNTHASE"/>
    <property type="match status" value="1"/>
</dbReference>
<proteinExistence type="predicted"/>
<evidence type="ECO:0000313" key="3">
    <source>
        <dbReference type="EMBL" id="KRL63612.1"/>
    </source>
</evidence>
<dbReference type="GO" id="GO:0005829">
    <property type="term" value="C:cytosol"/>
    <property type="evidence" value="ECO:0007669"/>
    <property type="project" value="TreeGrafter"/>
</dbReference>
<dbReference type="PROSITE" id="PS50943">
    <property type="entry name" value="HTH_CROC1"/>
    <property type="match status" value="1"/>
</dbReference>
<dbReference type="EMBL" id="AZFB01000002">
    <property type="protein sequence ID" value="KRL63612.1"/>
    <property type="molecule type" value="Genomic_DNA"/>
</dbReference>
<dbReference type="GO" id="GO:0003700">
    <property type="term" value="F:DNA-binding transcription factor activity"/>
    <property type="evidence" value="ECO:0007669"/>
    <property type="project" value="TreeGrafter"/>
</dbReference>
<name>A0A0R1S3S4_9LACO</name>
<dbReference type="Proteomes" id="UP000051931">
    <property type="component" value="Unassembled WGS sequence"/>
</dbReference>
<dbReference type="InterPro" id="IPR050807">
    <property type="entry name" value="TransReg_Diox_bact_type"/>
</dbReference>
<sequence>MKNHNIGGLIKQQRNAHGLTQERLAELSGVSVAYISKLESNSTQNVSLKVLDKLFTTLGIGWTEAFIWEDKTIRNRSKNPYMLQIIDSISQLEEINTPEVNNMARVVLQVIKTFLNEQARYQKLLEQDKKAT</sequence>
<dbReference type="InterPro" id="IPR010982">
    <property type="entry name" value="Lambda_DNA-bd_dom_sf"/>
</dbReference>